<feature type="transmembrane region" description="Helical" evidence="2">
    <location>
        <begin position="625"/>
        <end position="642"/>
    </location>
</feature>
<feature type="transmembrane region" description="Helical" evidence="2">
    <location>
        <begin position="403"/>
        <end position="422"/>
    </location>
</feature>
<feature type="transmembrane region" description="Helical" evidence="2">
    <location>
        <begin position="352"/>
        <end position="373"/>
    </location>
</feature>
<organism evidence="3 4">
    <name type="scientific">Polarella glacialis</name>
    <name type="common">Dinoflagellate</name>
    <dbReference type="NCBI Taxonomy" id="89957"/>
    <lineage>
        <taxon>Eukaryota</taxon>
        <taxon>Sar</taxon>
        <taxon>Alveolata</taxon>
        <taxon>Dinophyceae</taxon>
        <taxon>Suessiales</taxon>
        <taxon>Suessiaceae</taxon>
        <taxon>Polarella</taxon>
    </lineage>
</organism>
<proteinExistence type="predicted"/>
<evidence type="ECO:0000256" key="2">
    <source>
        <dbReference type="SAM" id="Phobius"/>
    </source>
</evidence>
<evidence type="ECO:0000313" key="4">
    <source>
        <dbReference type="Proteomes" id="UP000654075"/>
    </source>
</evidence>
<feature type="transmembrane region" description="Helical" evidence="2">
    <location>
        <begin position="504"/>
        <end position="527"/>
    </location>
</feature>
<dbReference type="AlphaFoldDB" id="A0A813FRL9"/>
<dbReference type="Proteomes" id="UP000654075">
    <property type="component" value="Unassembled WGS sequence"/>
</dbReference>
<evidence type="ECO:0000313" key="3">
    <source>
        <dbReference type="EMBL" id="CAE8613020.1"/>
    </source>
</evidence>
<name>A0A813FRL9_POLGL</name>
<comment type="caution">
    <text evidence="3">The sequence shown here is derived from an EMBL/GenBank/DDBJ whole genome shotgun (WGS) entry which is preliminary data.</text>
</comment>
<keyword evidence="2" id="KW-0472">Membrane</keyword>
<feature type="region of interest" description="Disordered" evidence="1">
    <location>
        <begin position="189"/>
        <end position="221"/>
    </location>
</feature>
<feature type="transmembrane region" description="Helical" evidence="2">
    <location>
        <begin position="442"/>
        <end position="466"/>
    </location>
</feature>
<feature type="compositionally biased region" description="Polar residues" evidence="1">
    <location>
        <begin position="47"/>
        <end position="56"/>
    </location>
</feature>
<feature type="transmembrane region" description="Helical" evidence="2">
    <location>
        <begin position="547"/>
        <end position="565"/>
    </location>
</feature>
<keyword evidence="4" id="KW-1185">Reference proteome</keyword>
<evidence type="ECO:0000256" key="1">
    <source>
        <dbReference type="SAM" id="MobiDB-lite"/>
    </source>
</evidence>
<reference evidence="3" key="1">
    <citation type="submission" date="2021-02" db="EMBL/GenBank/DDBJ databases">
        <authorList>
            <person name="Dougan E. K."/>
            <person name="Rhodes N."/>
            <person name="Thang M."/>
            <person name="Chan C."/>
        </authorList>
    </citation>
    <scope>NUCLEOTIDE SEQUENCE</scope>
</reference>
<keyword evidence="2" id="KW-0812">Transmembrane</keyword>
<accession>A0A813FRL9</accession>
<gene>
    <name evidence="3" type="ORF">PGLA1383_LOCUS30805</name>
</gene>
<dbReference type="EMBL" id="CAJNNV010025192">
    <property type="protein sequence ID" value="CAE8613020.1"/>
    <property type="molecule type" value="Genomic_DNA"/>
</dbReference>
<sequence length="643" mass="70610">MEAPHDASLAELQKRVSQVVTEVLQKELHEVKDLLVCLLQQQRPVSKTQRTVSSVSKPERSKRLAPAAVPRSSTDQRGGKGPLVTLEELQERQTEWLQGHADDIVPRRVRSLPSPSEQISLFAPASLKPKTGNESACSASMSIMSVVPILEPAHSLRGKPAIVTLQQHPTLGVPRARSEAVPEVGCISVHSDSSSKEYPKPPRSRTCSAAPPAPPDGVQSRPILRTHKSLPALILDRGSRGSFAPGSPLKGSGTLKQRWAARDEDCVMAEADGVMAEADDKKFNNDPHEEASLSRYGQCMSITAQVLFKLFGVLPCQGRAGYLSPGIVNLILLAAASCPMVASGDYRNQRHVVWSAFNGSLMCLGMALALCCLRRTQTKKLVAPECCPLRLYSQWISTIPSDLLAASMFLLMECSFSSWFLSHAQGQDCEIYDSWSLQLSHLVAAAVFAVLMFLKLHVLSCLDLVIDDFSRQYAVHGNAEQGIWQWSRIQATLNQASNRLEGSFLMSFTAIAAGFATLTADLLLGSTEMLDRGDACVGSMSWLLQRMMRIIIRGLLLIYVLLRAARISEKCDRTKQFINSLLPPPEEYSCYLDTDRSYLVRYIDDSAAGFCIQGGRITVFAVMKLFYLMCALTFAIVTQVYGT</sequence>
<protein>
    <submittedName>
        <fullName evidence="3">Uncharacterized protein</fullName>
    </submittedName>
</protein>
<keyword evidence="2" id="KW-1133">Transmembrane helix</keyword>
<feature type="region of interest" description="Disordered" evidence="1">
    <location>
        <begin position="47"/>
        <end position="81"/>
    </location>
</feature>